<dbReference type="AlphaFoldDB" id="A0A6L3UWG9"/>
<proteinExistence type="predicted"/>
<dbReference type="RefSeq" id="WP_151537559.1">
    <property type="nucleotide sequence ID" value="NZ_WBOS01000029.1"/>
</dbReference>
<dbReference type="InterPro" id="IPR025454">
    <property type="entry name" value="DUF4275"/>
</dbReference>
<accession>A0A6L3UWG9</accession>
<sequence length="150" mass="17749">MNKLIDTLQKKRVKVTNIPKWGTYLRNQWEEHFASHLSEEGKNNIHLHDNRFSCGFLWHVFSYETKVCMIEEQANEAFNQVQKKACYVFYQHSNDALIVENLSRINAEDFEDEGDVYVVDKEFAWTYVNTHEKGLCGPYFSWKEGRNTTS</sequence>
<protein>
    <submittedName>
        <fullName evidence="1">DUF4275 family protein</fullName>
    </submittedName>
</protein>
<dbReference type="EMBL" id="WBOS01000029">
    <property type="protein sequence ID" value="KAB2328483.1"/>
    <property type="molecule type" value="Genomic_DNA"/>
</dbReference>
<keyword evidence="2" id="KW-1185">Reference proteome</keyword>
<evidence type="ECO:0000313" key="1">
    <source>
        <dbReference type="EMBL" id="KAB2328483.1"/>
    </source>
</evidence>
<reference evidence="1 2" key="1">
    <citation type="journal article" date="2016" name="Antonie Van Leeuwenhoek">
        <title>Bacillus depressus sp. nov., isolated from soil of a sunflower field.</title>
        <authorList>
            <person name="Wei X."/>
            <person name="Xin D."/>
            <person name="Xin Y."/>
            <person name="Zhang H."/>
            <person name="Wang T."/>
            <person name="Zhang J."/>
        </authorList>
    </citation>
    <scope>NUCLEOTIDE SEQUENCE [LARGE SCALE GENOMIC DNA]</scope>
    <source>
        <strain evidence="1 2">BZ1</strain>
    </source>
</reference>
<comment type="caution">
    <text evidence="1">The sequence shown here is derived from an EMBL/GenBank/DDBJ whole genome shotgun (WGS) entry which is preliminary data.</text>
</comment>
<name>A0A6L3UWG9_9BACI</name>
<dbReference type="Proteomes" id="UP000481030">
    <property type="component" value="Unassembled WGS sequence"/>
</dbReference>
<dbReference type="Pfam" id="PF14101">
    <property type="entry name" value="DUF4275"/>
    <property type="match status" value="1"/>
</dbReference>
<organism evidence="1 2">
    <name type="scientific">Cytobacillus depressus</name>
    <dbReference type="NCBI Taxonomy" id="1602942"/>
    <lineage>
        <taxon>Bacteria</taxon>
        <taxon>Bacillati</taxon>
        <taxon>Bacillota</taxon>
        <taxon>Bacilli</taxon>
        <taxon>Bacillales</taxon>
        <taxon>Bacillaceae</taxon>
        <taxon>Cytobacillus</taxon>
    </lineage>
</organism>
<dbReference type="OrthoDB" id="1711074at2"/>
<evidence type="ECO:0000313" key="2">
    <source>
        <dbReference type="Proteomes" id="UP000481030"/>
    </source>
</evidence>
<gene>
    <name evidence="1" type="ORF">F7731_25490</name>
</gene>